<dbReference type="Gene3D" id="3.40.50.720">
    <property type="entry name" value="NAD(P)-binding Rossmann-like Domain"/>
    <property type="match status" value="1"/>
</dbReference>
<organism evidence="2 3">
    <name type="scientific">Amnibacterium kyonggiense</name>
    <dbReference type="NCBI Taxonomy" id="595671"/>
    <lineage>
        <taxon>Bacteria</taxon>
        <taxon>Bacillati</taxon>
        <taxon>Actinomycetota</taxon>
        <taxon>Actinomycetes</taxon>
        <taxon>Micrococcales</taxon>
        <taxon>Microbacteriaceae</taxon>
        <taxon>Amnibacterium</taxon>
    </lineage>
</organism>
<protein>
    <submittedName>
        <fullName evidence="2">Nucleoside-diphosphate-sugar epimerase</fullName>
    </submittedName>
</protein>
<name>A0A4R7FDP5_9MICO</name>
<dbReference type="EMBL" id="SOAM01000004">
    <property type="protein sequence ID" value="TDS75095.1"/>
    <property type="molecule type" value="Genomic_DNA"/>
</dbReference>
<accession>A0A4R7FDP5</accession>
<keyword evidence="3" id="KW-1185">Reference proteome</keyword>
<dbReference type="InterPro" id="IPR001509">
    <property type="entry name" value="Epimerase_deHydtase"/>
</dbReference>
<dbReference type="Pfam" id="PF01370">
    <property type="entry name" value="Epimerase"/>
    <property type="match status" value="1"/>
</dbReference>
<dbReference type="PANTHER" id="PTHR48079">
    <property type="entry name" value="PROTEIN YEEZ"/>
    <property type="match status" value="1"/>
</dbReference>
<dbReference type="InterPro" id="IPR036291">
    <property type="entry name" value="NAD(P)-bd_dom_sf"/>
</dbReference>
<dbReference type="RefSeq" id="WP_133767738.1">
    <property type="nucleotide sequence ID" value="NZ_BAAARP010000001.1"/>
</dbReference>
<evidence type="ECO:0000313" key="3">
    <source>
        <dbReference type="Proteomes" id="UP000295344"/>
    </source>
</evidence>
<reference evidence="2 3" key="1">
    <citation type="submission" date="2019-03" db="EMBL/GenBank/DDBJ databases">
        <title>Genomic Encyclopedia of Archaeal and Bacterial Type Strains, Phase II (KMG-II): from individual species to whole genera.</title>
        <authorList>
            <person name="Goeker M."/>
        </authorList>
    </citation>
    <scope>NUCLEOTIDE SEQUENCE [LARGE SCALE GENOMIC DNA]</scope>
    <source>
        <strain evidence="2 3">DSM 24782</strain>
    </source>
</reference>
<comment type="caution">
    <text evidence="2">The sequence shown here is derived from an EMBL/GenBank/DDBJ whole genome shotgun (WGS) entry which is preliminary data.</text>
</comment>
<sequence>MRVVVVGGSGNVGSALLGRLGAEPDVERVGVSRRAPEPAEPFDGVAWHALDVADPASGERLRAALAGADAVVHLAWLLQPNHDEAVMRRTNVGGLAAVLEAATDAGVPHVVVASSVGAYSPGPKRRVDESWPTDGVRSSHYARHKAENERLLDRFERAHPQVAIARLRPGLVMQAAAGRELDRLFLGPLVPTSLLAPVRVPLLPLPPRLVSQAVHADDLADAILRILRARATGPFNIAADPVIGPRQLARILRGRWLPVPAWAMRALLLGAWRAHLVRADPGWLDLATGVPLMSTARIRAELGWRPRIAADDAVRETIAAVGRHRSLGASPQLH</sequence>
<evidence type="ECO:0000313" key="2">
    <source>
        <dbReference type="EMBL" id="TDS75095.1"/>
    </source>
</evidence>
<dbReference type="Proteomes" id="UP000295344">
    <property type="component" value="Unassembled WGS sequence"/>
</dbReference>
<dbReference type="OrthoDB" id="3338687at2"/>
<dbReference type="GO" id="GO:0005737">
    <property type="term" value="C:cytoplasm"/>
    <property type="evidence" value="ECO:0007669"/>
    <property type="project" value="TreeGrafter"/>
</dbReference>
<proteinExistence type="predicted"/>
<feature type="domain" description="NAD-dependent epimerase/dehydratase" evidence="1">
    <location>
        <begin position="3"/>
        <end position="238"/>
    </location>
</feature>
<gene>
    <name evidence="2" type="ORF">CLV52_3622</name>
</gene>
<dbReference type="PANTHER" id="PTHR48079:SF6">
    <property type="entry name" value="NAD(P)-BINDING DOMAIN-CONTAINING PROTEIN-RELATED"/>
    <property type="match status" value="1"/>
</dbReference>
<dbReference type="AlphaFoldDB" id="A0A4R7FDP5"/>
<dbReference type="InterPro" id="IPR051783">
    <property type="entry name" value="NAD(P)-dependent_oxidoreduct"/>
</dbReference>
<evidence type="ECO:0000259" key="1">
    <source>
        <dbReference type="Pfam" id="PF01370"/>
    </source>
</evidence>
<dbReference type="GO" id="GO:0004029">
    <property type="term" value="F:aldehyde dehydrogenase (NAD+) activity"/>
    <property type="evidence" value="ECO:0007669"/>
    <property type="project" value="TreeGrafter"/>
</dbReference>
<dbReference type="SUPFAM" id="SSF51735">
    <property type="entry name" value="NAD(P)-binding Rossmann-fold domains"/>
    <property type="match status" value="1"/>
</dbReference>